<dbReference type="Pfam" id="PF09346">
    <property type="entry name" value="SMI1_KNR4"/>
    <property type="match status" value="1"/>
</dbReference>
<reference evidence="2" key="1">
    <citation type="submission" date="2019-05" db="EMBL/GenBank/DDBJ databases">
        <title>Annotation for the trematode Fasciolopsis buski.</title>
        <authorList>
            <person name="Choi Y.-J."/>
        </authorList>
    </citation>
    <scope>NUCLEOTIDE SEQUENCE</scope>
    <source>
        <strain evidence="2">HT</strain>
        <tissue evidence="2">Whole worm</tissue>
    </source>
</reference>
<dbReference type="SUPFAM" id="SSF160631">
    <property type="entry name" value="SMI1/KNR4-like"/>
    <property type="match status" value="1"/>
</dbReference>
<organism evidence="2 3">
    <name type="scientific">Fasciolopsis buskii</name>
    <dbReference type="NCBI Taxonomy" id="27845"/>
    <lineage>
        <taxon>Eukaryota</taxon>
        <taxon>Metazoa</taxon>
        <taxon>Spiralia</taxon>
        <taxon>Lophotrochozoa</taxon>
        <taxon>Platyhelminthes</taxon>
        <taxon>Trematoda</taxon>
        <taxon>Digenea</taxon>
        <taxon>Plagiorchiida</taxon>
        <taxon>Echinostomata</taxon>
        <taxon>Echinostomatoidea</taxon>
        <taxon>Fasciolidae</taxon>
        <taxon>Fasciolopsis</taxon>
    </lineage>
</organism>
<dbReference type="InterPro" id="IPR037883">
    <property type="entry name" value="Knr4/Smi1-like_sf"/>
</dbReference>
<accession>A0A8E0RU39</accession>
<name>A0A8E0RU39_9TREM</name>
<gene>
    <name evidence="2" type="ORF">FBUS_01288</name>
</gene>
<dbReference type="Gene3D" id="3.40.1580.10">
    <property type="entry name" value="SMI1/KNR4-like"/>
    <property type="match status" value="1"/>
</dbReference>
<proteinExistence type="predicted"/>
<keyword evidence="3" id="KW-1185">Reference proteome</keyword>
<dbReference type="AlphaFoldDB" id="A0A8E0RU39"/>
<comment type="caution">
    <text evidence="2">The sequence shown here is derived from an EMBL/GenBank/DDBJ whole genome shotgun (WGS) entry which is preliminary data.</text>
</comment>
<dbReference type="InterPro" id="IPR039231">
    <property type="entry name" value="TPGS2"/>
</dbReference>
<evidence type="ECO:0000313" key="2">
    <source>
        <dbReference type="EMBL" id="KAA0188068.1"/>
    </source>
</evidence>
<evidence type="ECO:0000259" key="1">
    <source>
        <dbReference type="SMART" id="SM00860"/>
    </source>
</evidence>
<dbReference type="InterPro" id="IPR018958">
    <property type="entry name" value="Knr4/Smi1-like_dom"/>
</dbReference>
<dbReference type="PANTHER" id="PTHR31854">
    <property type="entry name" value="TUBULIN POLYGLUTAMYLASE COMPLEX SUBUNIT 2"/>
    <property type="match status" value="1"/>
</dbReference>
<protein>
    <recommendedName>
        <fullName evidence="1">Knr4/Smi1-like domain-containing protein</fullName>
    </recommendedName>
</protein>
<feature type="domain" description="Knr4/Smi1-like" evidence="1">
    <location>
        <begin position="29"/>
        <end position="175"/>
    </location>
</feature>
<dbReference type="EMBL" id="LUCM01008695">
    <property type="protein sequence ID" value="KAA0188068.1"/>
    <property type="molecule type" value="Genomic_DNA"/>
</dbReference>
<dbReference type="SMART" id="SM00860">
    <property type="entry name" value="SMI1_KNR4"/>
    <property type="match status" value="1"/>
</dbReference>
<evidence type="ECO:0000313" key="3">
    <source>
        <dbReference type="Proteomes" id="UP000728185"/>
    </source>
</evidence>
<dbReference type="OrthoDB" id="10249691at2759"/>
<dbReference type="PANTHER" id="PTHR31854:SF2">
    <property type="entry name" value="TUBULIN POLYGLUTAMYLASE COMPLEX SUBUNIT 2"/>
    <property type="match status" value="1"/>
</dbReference>
<dbReference type="Proteomes" id="UP000728185">
    <property type="component" value="Unassembled WGS sequence"/>
</dbReference>
<sequence length="245" mass="27822">MVVAFLNELKNYLNFKEAICDVNLEIKKPLTESDCHEWENTNKLVLPSDLKDFYQTTNGFNFSWNNVCGEGKAIIGQITINSLDQLIETKYVCDRGDVDLGECECPGLTDQDLEPFIRELKQHAGSIRRMFLLERCLSSGYVILGYQDNGTGIFFIDRDGCVYQLCQTFTQYIRLAVAHLGLVDWHVLYTPTIPSNQSLQYMGLFVPERIPISSSGMRLGNERDFGACAFTTINTKKLICLEDQV</sequence>